<dbReference type="Proteomes" id="UP000284684">
    <property type="component" value="Unassembled WGS sequence"/>
</dbReference>
<name>A0A423H0D9_9PSED</name>
<dbReference type="EMBL" id="MOBI01000003">
    <property type="protein sequence ID" value="RON05197.1"/>
    <property type="molecule type" value="Genomic_DNA"/>
</dbReference>
<evidence type="ECO:0000313" key="1">
    <source>
        <dbReference type="EMBL" id="RON05197.1"/>
    </source>
</evidence>
<proteinExistence type="predicted"/>
<organism evidence="1 2">
    <name type="scientific">Pseudomonas brassicacearum</name>
    <dbReference type="NCBI Taxonomy" id="930166"/>
    <lineage>
        <taxon>Bacteria</taxon>
        <taxon>Pseudomonadati</taxon>
        <taxon>Pseudomonadota</taxon>
        <taxon>Gammaproteobacteria</taxon>
        <taxon>Pseudomonadales</taxon>
        <taxon>Pseudomonadaceae</taxon>
        <taxon>Pseudomonas</taxon>
    </lineage>
</organism>
<protein>
    <submittedName>
        <fullName evidence="1">Uncharacterized protein</fullName>
    </submittedName>
</protein>
<gene>
    <name evidence="1" type="ORF">BK658_02540</name>
</gene>
<reference evidence="1 2" key="1">
    <citation type="submission" date="2016-10" db="EMBL/GenBank/DDBJ databases">
        <title>Comparative genome analysis of multiple Pseudomonas spp. focuses on biocontrol and plant growth promoting traits.</title>
        <authorList>
            <person name="Tao X.-Y."/>
            <person name="Taylor C.G."/>
        </authorList>
    </citation>
    <scope>NUCLEOTIDE SEQUENCE [LARGE SCALE GENOMIC DNA]</scope>
    <source>
        <strain evidence="1 2">37D10</strain>
    </source>
</reference>
<accession>A0A423H0D9</accession>
<sequence length="81" mass="8989">MAAPSLAIAKKILRWILGHHRAKGSITGPCPLRNRQTQDKIQRSPGAIQMIIQLTNSLNMTDGSLSTFDISISCLYFFESE</sequence>
<evidence type="ECO:0000313" key="2">
    <source>
        <dbReference type="Proteomes" id="UP000284684"/>
    </source>
</evidence>
<dbReference type="AlphaFoldDB" id="A0A423H0D9"/>
<comment type="caution">
    <text evidence="1">The sequence shown here is derived from an EMBL/GenBank/DDBJ whole genome shotgun (WGS) entry which is preliminary data.</text>
</comment>